<protein>
    <submittedName>
        <fullName evidence="2">Metal-binding protein</fullName>
    </submittedName>
</protein>
<accession>A0ABQ5USI0</accession>
<reference evidence="2" key="2">
    <citation type="submission" date="2023-01" db="EMBL/GenBank/DDBJ databases">
        <title>Draft genome sequence of Maritalea porphyrae strain NBRC 107169.</title>
        <authorList>
            <person name="Sun Q."/>
            <person name="Mori K."/>
        </authorList>
    </citation>
    <scope>NUCLEOTIDE SEQUENCE</scope>
    <source>
        <strain evidence="2">NBRC 107169</strain>
    </source>
</reference>
<name>A0ABQ5USI0_9HYPH</name>
<proteinExistence type="predicted"/>
<dbReference type="InterPro" id="IPR003772">
    <property type="entry name" value="YceD"/>
</dbReference>
<comment type="caution">
    <text evidence="2">The sequence shown here is derived from an EMBL/GenBank/DDBJ whole genome shotgun (WGS) entry which is preliminary data.</text>
</comment>
<dbReference type="Pfam" id="PF02620">
    <property type="entry name" value="YceD"/>
    <property type="match status" value="1"/>
</dbReference>
<organism evidence="2 3">
    <name type="scientific">Maritalea porphyrae</name>
    <dbReference type="NCBI Taxonomy" id="880732"/>
    <lineage>
        <taxon>Bacteria</taxon>
        <taxon>Pseudomonadati</taxon>
        <taxon>Pseudomonadota</taxon>
        <taxon>Alphaproteobacteria</taxon>
        <taxon>Hyphomicrobiales</taxon>
        <taxon>Devosiaceae</taxon>
        <taxon>Maritalea</taxon>
    </lineage>
</organism>
<dbReference type="EMBL" id="BSNI01000002">
    <property type="protein sequence ID" value="GLQ18229.1"/>
    <property type="molecule type" value="Genomic_DNA"/>
</dbReference>
<evidence type="ECO:0000313" key="2">
    <source>
        <dbReference type="EMBL" id="GLQ18229.1"/>
    </source>
</evidence>
<keyword evidence="3" id="KW-1185">Reference proteome</keyword>
<feature type="region of interest" description="Disordered" evidence="1">
    <location>
        <begin position="157"/>
        <end position="186"/>
    </location>
</feature>
<reference evidence="2" key="1">
    <citation type="journal article" date="2014" name="Int. J. Syst. Evol. Microbiol.">
        <title>Complete genome of a new Firmicutes species belonging to the dominant human colonic microbiota ('Ruminococcus bicirculans') reveals two chromosomes and a selective capacity to utilize plant glucans.</title>
        <authorList>
            <consortium name="NISC Comparative Sequencing Program"/>
            <person name="Wegmann U."/>
            <person name="Louis P."/>
            <person name="Goesmann A."/>
            <person name="Henrissat B."/>
            <person name="Duncan S.H."/>
            <person name="Flint H.J."/>
        </authorList>
    </citation>
    <scope>NUCLEOTIDE SEQUENCE</scope>
    <source>
        <strain evidence="2">NBRC 107169</strain>
    </source>
</reference>
<dbReference type="RefSeq" id="WP_284365009.1">
    <property type="nucleotide sequence ID" value="NZ_BSNI01000002.1"/>
</dbReference>
<gene>
    <name evidence="2" type="ORF">GCM10007879_24780</name>
</gene>
<dbReference type="Proteomes" id="UP001161405">
    <property type="component" value="Unassembled WGS sequence"/>
</dbReference>
<sequence>MTTEQNSFSTELSTLLDMNVRVDEVPTEGRKYEFSADEETLALLIENSPASSVSKFDGHIDMRPIRGGIEAKGRLKAVLQQPCVVTLEPVDEQIDVNIERIYLRGEEPELDVTANGEVFVDLEANADNEWFDGDKIDLSDFIYEQFLLNLNPYPKLEGAQMPDVKDDDDPGEQSPFAALAALKPKE</sequence>
<evidence type="ECO:0000313" key="3">
    <source>
        <dbReference type="Proteomes" id="UP001161405"/>
    </source>
</evidence>
<evidence type="ECO:0000256" key="1">
    <source>
        <dbReference type="SAM" id="MobiDB-lite"/>
    </source>
</evidence>